<proteinExistence type="predicted"/>
<protein>
    <submittedName>
        <fullName evidence="1">Uncharacterized protein</fullName>
    </submittedName>
</protein>
<dbReference type="AlphaFoldDB" id="A0ABD0K4Y8"/>
<reference evidence="1 2" key="1">
    <citation type="journal article" date="2023" name="Sci. Data">
        <title>Genome assembly of the Korean intertidal mud-creeper Batillaria attramentaria.</title>
        <authorList>
            <person name="Patra A.K."/>
            <person name="Ho P.T."/>
            <person name="Jun S."/>
            <person name="Lee S.J."/>
            <person name="Kim Y."/>
            <person name="Won Y.J."/>
        </authorList>
    </citation>
    <scope>NUCLEOTIDE SEQUENCE [LARGE SCALE GENOMIC DNA]</scope>
    <source>
        <strain evidence="1">Wonlab-2016</strain>
    </source>
</reference>
<dbReference type="Proteomes" id="UP001519460">
    <property type="component" value="Unassembled WGS sequence"/>
</dbReference>
<name>A0ABD0K4Y8_9CAEN</name>
<keyword evidence="2" id="KW-1185">Reference proteome</keyword>
<gene>
    <name evidence="1" type="ORF">BaRGS_00026794</name>
</gene>
<comment type="caution">
    <text evidence="1">The sequence shown here is derived from an EMBL/GenBank/DDBJ whole genome shotgun (WGS) entry which is preliminary data.</text>
</comment>
<evidence type="ECO:0000313" key="1">
    <source>
        <dbReference type="EMBL" id="KAK7481991.1"/>
    </source>
</evidence>
<dbReference type="EMBL" id="JACVVK020000253">
    <property type="protein sequence ID" value="KAK7481991.1"/>
    <property type="molecule type" value="Genomic_DNA"/>
</dbReference>
<accession>A0ABD0K4Y8</accession>
<sequence length="91" mass="10239">MAKRDLSDRNINTHYSSLFSREPSRLFSRYSLAFRRSVTGSTICLTHTTVGPDAKRYATVTGRARVACTISVCHHYSSVRETLPLKFSAEP</sequence>
<evidence type="ECO:0000313" key="2">
    <source>
        <dbReference type="Proteomes" id="UP001519460"/>
    </source>
</evidence>
<organism evidence="1 2">
    <name type="scientific">Batillaria attramentaria</name>
    <dbReference type="NCBI Taxonomy" id="370345"/>
    <lineage>
        <taxon>Eukaryota</taxon>
        <taxon>Metazoa</taxon>
        <taxon>Spiralia</taxon>
        <taxon>Lophotrochozoa</taxon>
        <taxon>Mollusca</taxon>
        <taxon>Gastropoda</taxon>
        <taxon>Caenogastropoda</taxon>
        <taxon>Sorbeoconcha</taxon>
        <taxon>Cerithioidea</taxon>
        <taxon>Batillariidae</taxon>
        <taxon>Batillaria</taxon>
    </lineage>
</organism>